<dbReference type="Proteomes" id="UP000032142">
    <property type="component" value="Unassembled WGS sequence"/>
</dbReference>
<evidence type="ECO:0000313" key="1">
    <source>
        <dbReference type="EMBL" id="KHG08523.1"/>
    </source>
</evidence>
<proteinExistence type="predicted"/>
<accession>A0A0B0N2B8</accession>
<dbReference type="EMBL" id="JRRC01499513">
    <property type="protein sequence ID" value="KHG08523.1"/>
    <property type="molecule type" value="Genomic_DNA"/>
</dbReference>
<gene>
    <name evidence="1" type="ORF">F383_35854</name>
</gene>
<keyword evidence="2" id="KW-1185">Reference proteome</keyword>
<organism evidence="1 2">
    <name type="scientific">Gossypium arboreum</name>
    <name type="common">Tree cotton</name>
    <name type="synonym">Gossypium nanking</name>
    <dbReference type="NCBI Taxonomy" id="29729"/>
    <lineage>
        <taxon>Eukaryota</taxon>
        <taxon>Viridiplantae</taxon>
        <taxon>Streptophyta</taxon>
        <taxon>Embryophyta</taxon>
        <taxon>Tracheophyta</taxon>
        <taxon>Spermatophyta</taxon>
        <taxon>Magnoliopsida</taxon>
        <taxon>eudicotyledons</taxon>
        <taxon>Gunneridae</taxon>
        <taxon>Pentapetalae</taxon>
        <taxon>rosids</taxon>
        <taxon>malvids</taxon>
        <taxon>Malvales</taxon>
        <taxon>Malvaceae</taxon>
        <taxon>Malvoideae</taxon>
        <taxon>Gossypium</taxon>
    </lineage>
</organism>
<sequence length="42" mass="4764">MLGRVKIREVTNLGHTADHTPRIPFEMVTHAYVPRLCATHGH</sequence>
<comment type="caution">
    <text evidence="1">The sequence shown here is derived from an EMBL/GenBank/DDBJ whole genome shotgun (WGS) entry which is preliminary data.</text>
</comment>
<dbReference type="AlphaFoldDB" id="A0A0B0N2B8"/>
<reference evidence="2" key="1">
    <citation type="submission" date="2014-09" db="EMBL/GenBank/DDBJ databases">
        <authorList>
            <person name="Mudge J."/>
            <person name="Ramaraj T."/>
            <person name="Lindquist I.E."/>
            <person name="Bharti A.K."/>
            <person name="Sundararajan A."/>
            <person name="Cameron C.T."/>
            <person name="Woodward J.E."/>
            <person name="May G.D."/>
            <person name="Brubaker C."/>
            <person name="Broadhvest J."/>
            <person name="Wilkins T.A."/>
        </authorList>
    </citation>
    <scope>NUCLEOTIDE SEQUENCE</scope>
    <source>
        <strain evidence="2">cv. AKA8401</strain>
    </source>
</reference>
<evidence type="ECO:0000313" key="2">
    <source>
        <dbReference type="Proteomes" id="UP000032142"/>
    </source>
</evidence>
<name>A0A0B0N2B8_GOSAR</name>
<protein>
    <submittedName>
        <fullName evidence="1">Uncharacterized protein</fullName>
    </submittedName>
</protein>